<keyword evidence="2" id="KW-1185">Reference proteome</keyword>
<comment type="caution">
    <text evidence="1">The sequence shown here is derived from an EMBL/GenBank/DDBJ whole genome shotgun (WGS) entry which is preliminary data.</text>
</comment>
<dbReference type="Proteomes" id="UP000749559">
    <property type="component" value="Unassembled WGS sequence"/>
</dbReference>
<name>A0A8J1UQR5_OWEFU</name>
<protein>
    <submittedName>
        <fullName evidence="1">Uncharacterized protein</fullName>
    </submittedName>
</protein>
<dbReference type="EMBL" id="CAIIXF020000297">
    <property type="protein sequence ID" value="CAH1803177.1"/>
    <property type="molecule type" value="Genomic_DNA"/>
</dbReference>
<proteinExistence type="predicted"/>
<evidence type="ECO:0000313" key="2">
    <source>
        <dbReference type="Proteomes" id="UP000749559"/>
    </source>
</evidence>
<reference evidence="1" key="1">
    <citation type="submission" date="2022-03" db="EMBL/GenBank/DDBJ databases">
        <authorList>
            <person name="Martin C."/>
        </authorList>
    </citation>
    <scope>NUCLEOTIDE SEQUENCE</scope>
</reference>
<sequence length="130" mass="14233">MSKSIFLIKYIYLKLVVSVGTEKLEEITVQSQATGFILRGILLRWQNQLFQLIIMVAGCLIMRSSVYHRLHLQLAALQHVLLLTRSVAACSSSSTRPSVTAYSSSSNVADTVQTSSGAVRPSTSTDSVQK</sequence>
<evidence type="ECO:0000313" key="1">
    <source>
        <dbReference type="EMBL" id="CAH1803177.1"/>
    </source>
</evidence>
<gene>
    <name evidence="1" type="ORF">OFUS_LOCUS26790</name>
</gene>
<dbReference type="AlphaFoldDB" id="A0A8J1UQR5"/>
<accession>A0A8J1UQR5</accession>
<organism evidence="1 2">
    <name type="scientific">Owenia fusiformis</name>
    <name type="common">Polychaete worm</name>
    <dbReference type="NCBI Taxonomy" id="6347"/>
    <lineage>
        <taxon>Eukaryota</taxon>
        <taxon>Metazoa</taxon>
        <taxon>Spiralia</taxon>
        <taxon>Lophotrochozoa</taxon>
        <taxon>Annelida</taxon>
        <taxon>Polychaeta</taxon>
        <taxon>Sedentaria</taxon>
        <taxon>Canalipalpata</taxon>
        <taxon>Sabellida</taxon>
        <taxon>Oweniida</taxon>
        <taxon>Oweniidae</taxon>
        <taxon>Owenia</taxon>
    </lineage>
</organism>